<dbReference type="EMBL" id="JALJOR010000007">
    <property type="protein sequence ID" value="KAK9814726.1"/>
    <property type="molecule type" value="Genomic_DNA"/>
</dbReference>
<dbReference type="AlphaFoldDB" id="A0AAW1Q1W3"/>
<reference evidence="1 2" key="1">
    <citation type="journal article" date="2024" name="Nat. Commun.">
        <title>Phylogenomics reveals the evolutionary origins of lichenization in chlorophyte algae.</title>
        <authorList>
            <person name="Puginier C."/>
            <person name="Libourel C."/>
            <person name="Otte J."/>
            <person name="Skaloud P."/>
            <person name="Haon M."/>
            <person name="Grisel S."/>
            <person name="Petersen M."/>
            <person name="Berrin J.G."/>
            <person name="Delaux P.M."/>
            <person name="Dal Grande F."/>
            <person name="Keller J."/>
        </authorList>
    </citation>
    <scope>NUCLEOTIDE SEQUENCE [LARGE SCALE GENOMIC DNA]</scope>
    <source>
        <strain evidence="1 2">SAG 2043</strain>
    </source>
</reference>
<accession>A0AAW1Q1W3</accession>
<protein>
    <submittedName>
        <fullName evidence="1">Uncharacterized protein</fullName>
    </submittedName>
</protein>
<dbReference type="PANTHER" id="PTHR35106:SF1">
    <property type="entry name" value="CHORD DOMAIN-CONTAINING PROTEIN"/>
    <property type="match status" value="1"/>
</dbReference>
<organism evidence="1 2">
    <name type="scientific">[Myrmecia] bisecta</name>
    <dbReference type="NCBI Taxonomy" id="41462"/>
    <lineage>
        <taxon>Eukaryota</taxon>
        <taxon>Viridiplantae</taxon>
        <taxon>Chlorophyta</taxon>
        <taxon>core chlorophytes</taxon>
        <taxon>Trebouxiophyceae</taxon>
        <taxon>Trebouxiales</taxon>
        <taxon>Trebouxiaceae</taxon>
        <taxon>Myrmecia</taxon>
    </lineage>
</organism>
<name>A0AAW1Q1W3_9CHLO</name>
<keyword evidence="2" id="KW-1185">Reference proteome</keyword>
<evidence type="ECO:0000313" key="1">
    <source>
        <dbReference type="EMBL" id="KAK9814726.1"/>
    </source>
</evidence>
<proteinExistence type="predicted"/>
<evidence type="ECO:0000313" key="2">
    <source>
        <dbReference type="Proteomes" id="UP001489004"/>
    </source>
</evidence>
<comment type="caution">
    <text evidence="1">The sequence shown here is derived from an EMBL/GenBank/DDBJ whole genome shotgun (WGS) entry which is preliminary data.</text>
</comment>
<dbReference type="Proteomes" id="UP001489004">
    <property type="component" value="Unassembled WGS sequence"/>
</dbReference>
<dbReference type="PANTHER" id="PTHR35106">
    <property type="entry name" value="BNAA07G25190D PROTEIN"/>
    <property type="match status" value="1"/>
</dbReference>
<sequence length="89" mass="9574">MGVAGAPGPQPFQQKDNHDKACSYHPALYTGGEVAKAIGFIRQSGLPEHQLLASVGRSGLMRFWDCCGSEDEHAPGCCKGRHKTFDEEG</sequence>
<gene>
    <name evidence="1" type="ORF">WJX72_010555</name>
</gene>